<reference evidence="7 8" key="1">
    <citation type="journal article" date="2009" name="J. Bacteriol.">
        <title>Genome sequences of three Agrobacterium biovars help elucidate the evolution of multichromosome genomes in bacteria.</title>
        <authorList>
            <person name="Slater S.C."/>
            <person name="Goldman B.S."/>
            <person name="Goodner B."/>
            <person name="Setubal J.C."/>
            <person name="Farrand S.K."/>
            <person name="Nester E.W."/>
            <person name="Burr T.J."/>
            <person name="Banta L."/>
            <person name="Dickerman A.W."/>
            <person name="Paulsen I."/>
            <person name="Otten L."/>
            <person name="Suen G."/>
            <person name="Welch R."/>
            <person name="Almeida N.F."/>
            <person name="Arnold F."/>
            <person name="Burton O.T."/>
            <person name="Du Z."/>
            <person name="Ewing A."/>
            <person name="Godsy E."/>
            <person name="Heisel S."/>
            <person name="Houmiel K.L."/>
            <person name="Jhaveri J."/>
            <person name="Lu J."/>
            <person name="Miller N.M."/>
            <person name="Norton S."/>
            <person name="Chen Q."/>
            <person name="Phoolcharoen W."/>
            <person name="Ohlin V."/>
            <person name="Ondrusek D."/>
            <person name="Pride N."/>
            <person name="Stricklin S.L."/>
            <person name="Sun J."/>
            <person name="Wheeler C."/>
            <person name="Wilson L."/>
            <person name="Zhu H."/>
            <person name="Wood D.W."/>
        </authorList>
    </citation>
    <scope>NUCLEOTIDE SEQUENCE [LARGE SCALE GENOMIC DNA]</scope>
    <source>
        <strain evidence="8">K84 / ATCC BAA-868</strain>
    </source>
</reference>
<dbReference type="Gene3D" id="3.30.750.24">
    <property type="entry name" value="STAS domain"/>
    <property type="match status" value="1"/>
</dbReference>
<feature type="domain" description="STAS" evidence="6">
    <location>
        <begin position="425"/>
        <end position="544"/>
    </location>
</feature>
<dbReference type="KEGG" id="ara:Arad_0481"/>
<dbReference type="RefSeq" id="WP_012650837.1">
    <property type="nucleotide sequence ID" value="NC_011985.1"/>
</dbReference>
<dbReference type="CDD" id="cd07042">
    <property type="entry name" value="STAS_SulP_like_sulfate_transporter"/>
    <property type="match status" value="1"/>
</dbReference>
<dbReference type="HOGENOM" id="CLU_003182_13_0_5"/>
<dbReference type="PROSITE" id="PS50801">
    <property type="entry name" value="STAS"/>
    <property type="match status" value="1"/>
</dbReference>
<proteinExistence type="predicted"/>
<dbReference type="Pfam" id="PF00916">
    <property type="entry name" value="Sulfate_transp"/>
    <property type="match status" value="1"/>
</dbReference>
<evidence type="ECO:0000259" key="6">
    <source>
        <dbReference type="PROSITE" id="PS50801"/>
    </source>
</evidence>
<feature type="transmembrane region" description="Helical" evidence="5">
    <location>
        <begin position="156"/>
        <end position="183"/>
    </location>
</feature>
<dbReference type="SUPFAM" id="SSF52091">
    <property type="entry name" value="SpoIIaa-like"/>
    <property type="match status" value="1"/>
</dbReference>
<dbReference type="GO" id="GO:0016020">
    <property type="term" value="C:membrane"/>
    <property type="evidence" value="ECO:0007669"/>
    <property type="project" value="UniProtKB-SubCell"/>
</dbReference>
<feature type="transmembrane region" description="Helical" evidence="5">
    <location>
        <begin position="195"/>
        <end position="215"/>
    </location>
</feature>
<feature type="transmembrane region" description="Helical" evidence="5">
    <location>
        <begin position="64"/>
        <end position="84"/>
    </location>
</feature>
<evidence type="ECO:0000256" key="2">
    <source>
        <dbReference type="ARBA" id="ARBA00022692"/>
    </source>
</evidence>
<dbReference type="Pfam" id="PF01740">
    <property type="entry name" value="STAS"/>
    <property type="match status" value="1"/>
</dbReference>
<gene>
    <name evidence="7" type="ordered locus">Arad_0481</name>
</gene>
<evidence type="ECO:0000256" key="4">
    <source>
        <dbReference type="ARBA" id="ARBA00023136"/>
    </source>
</evidence>
<keyword evidence="4 5" id="KW-0472">Membrane</keyword>
<dbReference type="InterPro" id="IPR001902">
    <property type="entry name" value="SLC26A/SulP_fam"/>
</dbReference>
<comment type="subcellular location">
    <subcellularLocation>
        <location evidence="1">Membrane</location>
        <topology evidence="1">Multi-pass membrane protein</topology>
    </subcellularLocation>
</comment>
<organism evidence="7 8">
    <name type="scientific">Rhizobium rhizogenes (strain K84 / ATCC BAA-868)</name>
    <name type="common">Agrobacterium radiobacter</name>
    <dbReference type="NCBI Taxonomy" id="311403"/>
    <lineage>
        <taxon>Bacteria</taxon>
        <taxon>Pseudomonadati</taxon>
        <taxon>Pseudomonadota</taxon>
        <taxon>Alphaproteobacteria</taxon>
        <taxon>Hyphomicrobiales</taxon>
        <taxon>Rhizobiaceae</taxon>
        <taxon>Rhizobium/Agrobacterium group</taxon>
        <taxon>Rhizobium</taxon>
    </lineage>
</organism>
<name>B9J7J2_RHIR8</name>
<evidence type="ECO:0000256" key="1">
    <source>
        <dbReference type="ARBA" id="ARBA00004141"/>
    </source>
</evidence>
<dbReference type="GeneID" id="86850809"/>
<evidence type="ECO:0000313" key="7">
    <source>
        <dbReference type="EMBL" id="ACM25164.1"/>
    </source>
</evidence>
<protein>
    <recommendedName>
        <fullName evidence="6">STAS domain-containing protein</fullName>
    </recommendedName>
</protein>
<keyword evidence="3 5" id="KW-1133">Transmembrane helix</keyword>
<dbReference type="InterPro" id="IPR002645">
    <property type="entry name" value="STAS_dom"/>
</dbReference>
<feature type="transmembrane region" description="Helical" evidence="5">
    <location>
        <begin position="90"/>
        <end position="110"/>
    </location>
</feature>
<dbReference type="eggNOG" id="COG0659">
    <property type="taxonomic scope" value="Bacteria"/>
</dbReference>
<accession>B9J7J2</accession>
<keyword evidence="2 5" id="KW-0812">Transmembrane</keyword>
<feature type="transmembrane region" description="Helical" evidence="5">
    <location>
        <begin position="369"/>
        <end position="400"/>
    </location>
</feature>
<feature type="transmembrane region" description="Helical" evidence="5">
    <location>
        <begin position="316"/>
        <end position="335"/>
    </location>
</feature>
<dbReference type="STRING" id="311403.Arad_0481"/>
<dbReference type="EMBL" id="CP000628">
    <property type="protein sequence ID" value="ACM25164.1"/>
    <property type="molecule type" value="Genomic_DNA"/>
</dbReference>
<feature type="transmembrane region" description="Helical" evidence="5">
    <location>
        <begin position="122"/>
        <end position="144"/>
    </location>
</feature>
<evidence type="ECO:0000313" key="8">
    <source>
        <dbReference type="Proteomes" id="UP000001600"/>
    </source>
</evidence>
<evidence type="ECO:0000256" key="5">
    <source>
        <dbReference type="SAM" id="Phobius"/>
    </source>
</evidence>
<sequence length="552" mass="56588">MTKLSGLPAINKADVIAGISVAGLMLPEAVAYAGIAGLPPHRAILAGIAGCLVYAIFGRSRFAIVSPTSSSAAILAATLAIVPGDATVKAGLATVAVALAGILFVIAAALRLGGITGFISRPVLRGFALGLAITIILHQLPILVGASVQGSNIFSYAAALFAAIPQWNPVSVAVGVVALAALLLVKRLPGIPGAFLVLAAGILSSFVLDLAGHGVKLVGTIEVLPQWPSLPDAGWVAYSRLAQFTVPLVLILFAESWGTMRALALRYGDTLAVNRELGALGFANIASAVVQGMPVGAGFSAGFASEAAGAKTRATAVFAAIGLAILIACAGPLVARLPEPVLAAVVIAALTHALDPSPILRLRRLHRDFYVALGATAGVLIFGVLNGMLLAIALSLAAMMHRLASPYIARLGRLGSSHNFVDLSRHQEASETPGVAIWRPGEPLFFGNADTIFGEILSRSRGEAGIRAVVLSLEESSDLDSTALDALMEFDGAMRVAGIRLQFARVHDRVRDLMTAAGMADVDGRCSFSVDDAIAAVGQAAKSSASQSDSSQ</sequence>
<feature type="transmembrane region" description="Helical" evidence="5">
    <location>
        <begin position="41"/>
        <end position="57"/>
    </location>
</feature>
<feature type="transmembrane region" description="Helical" evidence="5">
    <location>
        <begin position="235"/>
        <end position="254"/>
    </location>
</feature>
<dbReference type="GO" id="GO:0055085">
    <property type="term" value="P:transmembrane transport"/>
    <property type="evidence" value="ECO:0007669"/>
    <property type="project" value="InterPro"/>
</dbReference>
<dbReference type="AlphaFoldDB" id="B9J7J2"/>
<dbReference type="Proteomes" id="UP000001600">
    <property type="component" value="Chromosome 1"/>
</dbReference>
<dbReference type="PANTHER" id="PTHR11814">
    <property type="entry name" value="SULFATE TRANSPORTER"/>
    <property type="match status" value="1"/>
</dbReference>
<evidence type="ECO:0000256" key="3">
    <source>
        <dbReference type="ARBA" id="ARBA00022989"/>
    </source>
</evidence>
<dbReference type="InterPro" id="IPR036513">
    <property type="entry name" value="STAS_dom_sf"/>
</dbReference>
<dbReference type="InterPro" id="IPR011547">
    <property type="entry name" value="SLC26A/SulP_dom"/>
</dbReference>